<reference evidence="3 4" key="1">
    <citation type="submission" date="2019-02" db="EMBL/GenBank/DDBJ databases">
        <title>The Batch Genome Submission of Acinetobacter spp. strains.</title>
        <authorList>
            <person name="Qin J."/>
            <person name="Hu Y."/>
            <person name="Ye H."/>
            <person name="Wei L."/>
            <person name="Feng Y."/>
            <person name="Zong Z."/>
        </authorList>
    </citation>
    <scope>NUCLEOTIDE SEQUENCE [LARGE SCALE GENOMIC DNA]</scope>
    <source>
        <strain evidence="3 4">WCHAW060049</strain>
    </source>
</reference>
<accession>A0A4Q7AMX4</accession>
<dbReference type="PRINTS" id="PR00813">
    <property type="entry name" value="BCTERIALGSPG"/>
</dbReference>
<dbReference type="SUPFAM" id="SSF54523">
    <property type="entry name" value="Pili subunits"/>
    <property type="match status" value="1"/>
</dbReference>
<keyword evidence="2" id="KW-0812">Transmembrane</keyword>
<dbReference type="GO" id="GO:0015627">
    <property type="term" value="C:type II protein secretion system complex"/>
    <property type="evidence" value="ECO:0007669"/>
    <property type="project" value="InterPro"/>
</dbReference>
<evidence type="ECO:0000256" key="1">
    <source>
        <dbReference type="ARBA" id="ARBA00022481"/>
    </source>
</evidence>
<protein>
    <submittedName>
        <fullName evidence="3">Prepilin-type N-terminal cleavage/methylation domain-containing protein</fullName>
    </submittedName>
</protein>
<dbReference type="PANTHER" id="PTHR30093">
    <property type="entry name" value="GENERAL SECRETION PATHWAY PROTEIN G"/>
    <property type="match status" value="1"/>
</dbReference>
<proteinExistence type="predicted"/>
<name>A0A4Q7AMX4_9GAMM</name>
<dbReference type="RefSeq" id="WP_130168061.1">
    <property type="nucleotide sequence ID" value="NZ_SGSQ01000002.1"/>
</dbReference>
<dbReference type="InterPro" id="IPR000983">
    <property type="entry name" value="Bac_GSPG_pilin"/>
</dbReference>
<dbReference type="PROSITE" id="PS00409">
    <property type="entry name" value="PROKAR_NTER_METHYL"/>
    <property type="match status" value="1"/>
</dbReference>
<dbReference type="Pfam" id="PF16732">
    <property type="entry name" value="ComP_DUS"/>
    <property type="match status" value="1"/>
</dbReference>
<dbReference type="AlphaFoldDB" id="A0A4Q7AMX4"/>
<dbReference type="Gene3D" id="3.30.700.10">
    <property type="entry name" value="Glycoprotein, Type 4 Pilin"/>
    <property type="match status" value="1"/>
</dbReference>
<sequence length="166" mass="18404">MFRAKGFTLVELMFVVIIVAMIAAVAIPSYQAQIRRADTAAVQQEMQKLAEQLERYKSRNFSYHGFNPNYLYGQTSNMTSIDFPSTTAKKYTISLVDISETTAQTLLSTSSGLGQKWAITAIPVNIGAEALLLTSTGIRCKNRYLIANDIVNINNYTGCNGSDEKW</sequence>
<dbReference type="PANTHER" id="PTHR30093:SF47">
    <property type="entry name" value="TYPE IV PILUS NON-CORE MINOR PILIN PILE"/>
    <property type="match status" value="1"/>
</dbReference>
<dbReference type="Pfam" id="PF07963">
    <property type="entry name" value="N_methyl"/>
    <property type="match status" value="1"/>
</dbReference>
<comment type="caution">
    <text evidence="3">The sequence shown here is derived from an EMBL/GenBank/DDBJ whole genome shotgun (WGS) entry which is preliminary data.</text>
</comment>
<dbReference type="Proteomes" id="UP000293863">
    <property type="component" value="Unassembled WGS sequence"/>
</dbReference>
<dbReference type="InterPro" id="IPR012902">
    <property type="entry name" value="N_methyl_site"/>
</dbReference>
<dbReference type="EMBL" id="SGSQ01000002">
    <property type="protein sequence ID" value="RZG49117.1"/>
    <property type="molecule type" value="Genomic_DNA"/>
</dbReference>
<keyword evidence="2" id="KW-0472">Membrane</keyword>
<gene>
    <name evidence="3" type="ORF">EXU28_01930</name>
</gene>
<keyword evidence="2" id="KW-1133">Transmembrane helix</keyword>
<evidence type="ECO:0000313" key="4">
    <source>
        <dbReference type="Proteomes" id="UP000293863"/>
    </source>
</evidence>
<keyword evidence="1" id="KW-0488">Methylation</keyword>
<dbReference type="InterPro" id="IPR031982">
    <property type="entry name" value="PilE-like"/>
</dbReference>
<evidence type="ECO:0000313" key="3">
    <source>
        <dbReference type="EMBL" id="RZG49117.1"/>
    </source>
</evidence>
<feature type="transmembrane region" description="Helical" evidence="2">
    <location>
        <begin position="6"/>
        <end position="27"/>
    </location>
</feature>
<evidence type="ECO:0000256" key="2">
    <source>
        <dbReference type="SAM" id="Phobius"/>
    </source>
</evidence>
<organism evidence="3 4">
    <name type="scientific">Acinetobacter wuhouensis</name>
    <dbReference type="NCBI Taxonomy" id="1879050"/>
    <lineage>
        <taxon>Bacteria</taxon>
        <taxon>Pseudomonadati</taxon>
        <taxon>Pseudomonadota</taxon>
        <taxon>Gammaproteobacteria</taxon>
        <taxon>Moraxellales</taxon>
        <taxon>Moraxellaceae</taxon>
        <taxon>Acinetobacter</taxon>
    </lineage>
</organism>
<dbReference type="InterPro" id="IPR045584">
    <property type="entry name" value="Pilin-like"/>
</dbReference>
<dbReference type="GO" id="GO:0015628">
    <property type="term" value="P:protein secretion by the type II secretion system"/>
    <property type="evidence" value="ECO:0007669"/>
    <property type="project" value="InterPro"/>
</dbReference>
<dbReference type="NCBIfam" id="TIGR02532">
    <property type="entry name" value="IV_pilin_GFxxxE"/>
    <property type="match status" value="1"/>
</dbReference>
<keyword evidence="4" id="KW-1185">Reference proteome</keyword>
<dbReference type="GO" id="GO:0043683">
    <property type="term" value="P:type IV pilus assembly"/>
    <property type="evidence" value="ECO:0007669"/>
    <property type="project" value="InterPro"/>
</dbReference>